<dbReference type="InterPro" id="IPR036388">
    <property type="entry name" value="WH-like_DNA-bd_sf"/>
</dbReference>
<dbReference type="GO" id="GO:0006355">
    <property type="term" value="P:regulation of DNA-templated transcription"/>
    <property type="evidence" value="ECO:0007669"/>
    <property type="project" value="InterPro"/>
</dbReference>
<sequence>MPRKQTERIDERKKEILSLVESRGEVSTNDVVRITKLSHSQVFYILKLLSKDGAIKEVRRGKVAYWKSTKKQEVDSPDDTD</sequence>
<protein>
    <submittedName>
        <fullName evidence="3">DNA-binding protein</fullName>
    </submittedName>
</protein>
<dbReference type="RefSeq" id="WP_188595456.1">
    <property type="nucleotide sequence ID" value="NZ_BMNL01000001.1"/>
</dbReference>
<proteinExistence type="predicted"/>
<name>A0A830GSK9_9CREN</name>
<keyword evidence="1" id="KW-0805">Transcription regulation</keyword>
<comment type="caution">
    <text evidence="3">The sequence shown here is derived from an EMBL/GenBank/DDBJ whole genome shotgun (WGS) entry which is preliminary data.</text>
</comment>
<dbReference type="InterPro" id="IPR006793">
    <property type="entry name" value="FaeA"/>
</dbReference>
<evidence type="ECO:0000313" key="4">
    <source>
        <dbReference type="Proteomes" id="UP000610960"/>
    </source>
</evidence>
<dbReference type="OrthoDB" id="31063at2157"/>
<evidence type="ECO:0000256" key="1">
    <source>
        <dbReference type="ARBA" id="ARBA00023015"/>
    </source>
</evidence>
<reference evidence="3" key="1">
    <citation type="journal article" date="2014" name="Int. J. Syst. Evol. Microbiol.">
        <title>Complete genome sequence of Corynebacterium casei LMG S-19264T (=DSM 44701T), isolated from a smear-ripened cheese.</title>
        <authorList>
            <consortium name="US DOE Joint Genome Institute (JGI-PGF)"/>
            <person name="Walter F."/>
            <person name="Albersmeier A."/>
            <person name="Kalinowski J."/>
            <person name="Ruckert C."/>
        </authorList>
    </citation>
    <scope>NUCLEOTIDE SEQUENCE</scope>
    <source>
        <strain evidence="3">JCM 10088</strain>
    </source>
</reference>
<keyword evidence="2" id="KW-0804">Transcription</keyword>
<reference evidence="3" key="2">
    <citation type="submission" date="2020-09" db="EMBL/GenBank/DDBJ databases">
        <authorList>
            <person name="Sun Q."/>
            <person name="Ohkuma M."/>
        </authorList>
    </citation>
    <scope>NUCLEOTIDE SEQUENCE</scope>
    <source>
        <strain evidence="3">JCM 10088</strain>
    </source>
</reference>
<dbReference type="Proteomes" id="UP000610960">
    <property type="component" value="Unassembled WGS sequence"/>
</dbReference>
<dbReference type="EMBL" id="BMNL01000001">
    <property type="protein sequence ID" value="GGP18867.1"/>
    <property type="molecule type" value="Genomic_DNA"/>
</dbReference>
<keyword evidence="4" id="KW-1185">Reference proteome</keyword>
<organism evidence="3 4">
    <name type="scientific">Thermocladium modestius</name>
    <dbReference type="NCBI Taxonomy" id="62609"/>
    <lineage>
        <taxon>Archaea</taxon>
        <taxon>Thermoproteota</taxon>
        <taxon>Thermoprotei</taxon>
        <taxon>Thermoproteales</taxon>
        <taxon>Thermoproteaceae</taxon>
        <taxon>Thermocladium</taxon>
    </lineage>
</organism>
<evidence type="ECO:0000256" key="2">
    <source>
        <dbReference type="ARBA" id="ARBA00023163"/>
    </source>
</evidence>
<keyword evidence="3" id="KW-0238">DNA-binding</keyword>
<evidence type="ECO:0000313" key="3">
    <source>
        <dbReference type="EMBL" id="GGP18867.1"/>
    </source>
</evidence>
<dbReference type="SUPFAM" id="SSF46785">
    <property type="entry name" value="Winged helix' DNA-binding domain"/>
    <property type="match status" value="1"/>
</dbReference>
<accession>A0A830GSK9</accession>
<dbReference type="Gene3D" id="1.10.10.10">
    <property type="entry name" value="Winged helix-like DNA-binding domain superfamily/Winged helix DNA-binding domain"/>
    <property type="match status" value="1"/>
</dbReference>
<dbReference type="GO" id="GO:0003677">
    <property type="term" value="F:DNA binding"/>
    <property type="evidence" value="ECO:0007669"/>
    <property type="project" value="UniProtKB-KW"/>
</dbReference>
<dbReference type="AlphaFoldDB" id="A0A830GSK9"/>
<gene>
    <name evidence="3" type="ORF">GCM10007981_00240</name>
</gene>
<dbReference type="InterPro" id="IPR036390">
    <property type="entry name" value="WH_DNA-bd_sf"/>
</dbReference>
<dbReference type="Pfam" id="PF04703">
    <property type="entry name" value="FaeA"/>
    <property type="match status" value="1"/>
</dbReference>